<protein>
    <submittedName>
        <fullName evidence="1">Uncharacterized protein</fullName>
    </submittedName>
</protein>
<keyword evidence="1" id="KW-0614">Plasmid</keyword>
<organism evidence="1 2">
    <name type="scientific">Hydrogenimonas cancrithermarum</name>
    <dbReference type="NCBI Taxonomy" id="2993563"/>
    <lineage>
        <taxon>Bacteria</taxon>
        <taxon>Pseudomonadati</taxon>
        <taxon>Campylobacterota</taxon>
        <taxon>Epsilonproteobacteria</taxon>
        <taxon>Campylobacterales</taxon>
        <taxon>Hydrogenimonadaceae</taxon>
        <taxon>Hydrogenimonas</taxon>
    </lineage>
</organism>
<reference evidence="1 2" key="1">
    <citation type="submission" date="2023-03" db="EMBL/GenBank/DDBJ databases">
        <title>Description of Hydrogenimonas sp. ISO32.</title>
        <authorList>
            <person name="Mino S."/>
            <person name="Fukazawa S."/>
            <person name="Sawabe T."/>
        </authorList>
    </citation>
    <scope>NUCLEOTIDE SEQUENCE [LARGE SCALE GENOMIC DNA]</scope>
    <source>
        <strain evidence="1 2">ISO32</strain>
        <plasmid evidence="1 2">pISO32_1</plasmid>
    </source>
</reference>
<accession>A0ABM8FQ25</accession>
<dbReference type="EMBL" id="AP027371">
    <property type="protein sequence ID" value="BDY14003.1"/>
    <property type="molecule type" value="Genomic_DNA"/>
</dbReference>
<evidence type="ECO:0000313" key="2">
    <source>
        <dbReference type="Proteomes" id="UP001321445"/>
    </source>
</evidence>
<gene>
    <name evidence="1" type="ORF">HCR_23160</name>
</gene>
<keyword evidence="2" id="KW-1185">Reference proteome</keyword>
<proteinExistence type="predicted"/>
<dbReference type="Proteomes" id="UP001321445">
    <property type="component" value="Plasmid pISO32_1"/>
</dbReference>
<evidence type="ECO:0000313" key="1">
    <source>
        <dbReference type="EMBL" id="BDY14003.1"/>
    </source>
</evidence>
<name>A0ABM8FQ25_9BACT</name>
<geneLocation type="plasmid" evidence="1 2">
    <name>pISO32_1</name>
</geneLocation>
<dbReference type="RefSeq" id="WP_286338066.1">
    <property type="nucleotide sequence ID" value="NZ_AP027371.1"/>
</dbReference>
<sequence>MSIAQQIRSRLDHLDFNREYDASVFDGIASKETIKKTLQRSRDRVGKTTTKYFYLKYTPQSKKKAPYEAYDDEEEVLFDPSEFSFNAFWQSGKSTMQKISSVIRNYLMAMDQNDICLLCRKFGKNRVKAELIATYKAFYKQGFIDVKGHRVPLEGRYDRNPIFKEILKMIHDC</sequence>